<proteinExistence type="predicted"/>
<gene>
    <name evidence="2" type="ORF">CEXT_553461</name>
</gene>
<dbReference type="EMBL" id="BPLR01019578">
    <property type="protein sequence ID" value="GIX69356.1"/>
    <property type="molecule type" value="Genomic_DNA"/>
</dbReference>
<name>A0AAV4MD76_CAEEX</name>
<protein>
    <submittedName>
        <fullName evidence="2">Uncharacterized protein</fullName>
    </submittedName>
</protein>
<reference evidence="2 3" key="1">
    <citation type="submission" date="2021-06" db="EMBL/GenBank/DDBJ databases">
        <title>Caerostris extrusa draft genome.</title>
        <authorList>
            <person name="Kono N."/>
            <person name="Arakawa K."/>
        </authorList>
    </citation>
    <scope>NUCLEOTIDE SEQUENCE [LARGE SCALE GENOMIC DNA]</scope>
</reference>
<dbReference type="AlphaFoldDB" id="A0AAV4MD76"/>
<organism evidence="2 3">
    <name type="scientific">Caerostris extrusa</name>
    <name type="common">Bark spider</name>
    <name type="synonym">Caerostris bankana</name>
    <dbReference type="NCBI Taxonomy" id="172846"/>
    <lineage>
        <taxon>Eukaryota</taxon>
        <taxon>Metazoa</taxon>
        <taxon>Ecdysozoa</taxon>
        <taxon>Arthropoda</taxon>
        <taxon>Chelicerata</taxon>
        <taxon>Arachnida</taxon>
        <taxon>Araneae</taxon>
        <taxon>Araneomorphae</taxon>
        <taxon>Entelegynae</taxon>
        <taxon>Araneoidea</taxon>
        <taxon>Araneidae</taxon>
        <taxon>Caerostris</taxon>
    </lineage>
</organism>
<feature type="compositionally biased region" description="Polar residues" evidence="1">
    <location>
        <begin position="71"/>
        <end position="82"/>
    </location>
</feature>
<keyword evidence="3" id="KW-1185">Reference proteome</keyword>
<evidence type="ECO:0000313" key="2">
    <source>
        <dbReference type="EMBL" id="GIX69356.1"/>
    </source>
</evidence>
<sequence>MELNHRDCLHPEITRAVYWILTARTLKQKTRISLLAIIGSRELTLEDWFTHLETKPVQALFLPWHQWSSPLSNHTSKSTPLPSSRKIAQLQ</sequence>
<feature type="region of interest" description="Disordered" evidence="1">
    <location>
        <begin position="71"/>
        <end position="91"/>
    </location>
</feature>
<dbReference type="Proteomes" id="UP001054945">
    <property type="component" value="Unassembled WGS sequence"/>
</dbReference>
<evidence type="ECO:0000256" key="1">
    <source>
        <dbReference type="SAM" id="MobiDB-lite"/>
    </source>
</evidence>
<accession>A0AAV4MD76</accession>
<evidence type="ECO:0000313" key="3">
    <source>
        <dbReference type="Proteomes" id="UP001054945"/>
    </source>
</evidence>
<comment type="caution">
    <text evidence="2">The sequence shown here is derived from an EMBL/GenBank/DDBJ whole genome shotgun (WGS) entry which is preliminary data.</text>
</comment>